<evidence type="ECO:0000313" key="2">
    <source>
        <dbReference type="EMBL" id="ORZ20583.1"/>
    </source>
</evidence>
<organism evidence="2 3">
    <name type="scientific">Absidia repens</name>
    <dbReference type="NCBI Taxonomy" id="90262"/>
    <lineage>
        <taxon>Eukaryota</taxon>
        <taxon>Fungi</taxon>
        <taxon>Fungi incertae sedis</taxon>
        <taxon>Mucoromycota</taxon>
        <taxon>Mucoromycotina</taxon>
        <taxon>Mucoromycetes</taxon>
        <taxon>Mucorales</taxon>
        <taxon>Cunninghamellaceae</taxon>
        <taxon>Absidia</taxon>
    </lineage>
</organism>
<accession>A0A1X2IQK5</accession>
<protein>
    <submittedName>
        <fullName evidence="2">Uncharacterized protein</fullName>
    </submittedName>
</protein>
<evidence type="ECO:0000313" key="3">
    <source>
        <dbReference type="Proteomes" id="UP000193560"/>
    </source>
</evidence>
<name>A0A1X2IQK5_9FUNG</name>
<keyword evidence="1" id="KW-1133">Transmembrane helix</keyword>
<sequence>MYCIGGAETVAVAVIVFLAMEEIEEPRSYFGIWLKTTSNYAYHRPDYFFLRGNSIYQKESIVCDNCGKYSKKTQLLAFWQHPSLSSYITVLVVLSLGLSLLLTLYCKIIMIFPLD</sequence>
<proteinExistence type="predicted"/>
<gene>
    <name evidence="2" type="ORF">BCR42DRAFT_389780</name>
</gene>
<evidence type="ECO:0000256" key="1">
    <source>
        <dbReference type="SAM" id="Phobius"/>
    </source>
</evidence>
<comment type="caution">
    <text evidence="2">The sequence shown here is derived from an EMBL/GenBank/DDBJ whole genome shotgun (WGS) entry which is preliminary data.</text>
</comment>
<keyword evidence="1" id="KW-0472">Membrane</keyword>
<dbReference type="EMBL" id="MCGE01000006">
    <property type="protein sequence ID" value="ORZ20583.1"/>
    <property type="molecule type" value="Genomic_DNA"/>
</dbReference>
<reference evidence="2 3" key="1">
    <citation type="submission" date="2016-07" db="EMBL/GenBank/DDBJ databases">
        <title>Pervasive Adenine N6-methylation of Active Genes in Fungi.</title>
        <authorList>
            <consortium name="DOE Joint Genome Institute"/>
            <person name="Mondo S.J."/>
            <person name="Dannebaum R.O."/>
            <person name="Kuo R.C."/>
            <person name="Labutti K."/>
            <person name="Haridas S."/>
            <person name="Kuo A."/>
            <person name="Salamov A."/>
            <person name="Ahrendt S.R."/>
            <person name="Lipzen A."/>
            <person name="Sullivan W."/>
            <person name="Andreopoulos W.B."/>
            <person name="Clum A."/>
            <person name="Lindquist E."/>
            <person name="Daum C."/>
            <person name="Ramamoorthy G.K."/>
            <person name="Gryganskyi A."/>
            <person name="Culley D."/>
            <person name="Magnuson J.K."/>
            <person name="James T.Y."/>
            <person name="O'Malley M.A."/>
            <person name="Stajich J.E."/>
            <person name="Spatafora J.W."/>
            <person name="Visel A."/>
            <person name="Grigoriev I.V."/>
        </authorList>
    </citation>
    <scope>NUCLEOTIDE SEQUENCE [LARGE SCALE GENOMIC DNA]</scope>
    <source>
        <strain evidence="2 3">NRRL 1336</strain>
    </source>
</reference>
<keyword evidence="3" id="KW-1185">Reference proteome</keyword>
<dbReference type="Proteomes" id="UP000193560">
    <property type="component" value="Unassembled WGS sequence"/>
</dbReference>
<dbReference type="AlphaFoldDB" id="A0A1X2IQK5"/>
<keyword evidence="1" id="KW-0812">Transmembrane</keyword>
<feature type="transmembrane region" description="Helical" evidence="1">
    <location>
        <begin position="84"/>
        <end position="106"/>
    </location>
</feature>